<evidence type="ECO:0008006" key="3">
    <source>
        <dbReference type="Google" id="ProtNLM"/>
    </source>
</evidence>
<dbReference type="HOGENOM" id="CLU_2748576_0_0_6"/>
<dbReference type="STRING" id="632955.GCA_000829675_02187"/>
<comment type="caution">
    <text evidence="1">The sequence shown here is derived from an EMBL/GenBank/DDBJ whole genome shotgun (WGS) entry which is preliminary data.</text>
</comment>
<dbReference type="EMBL" id="ATGI01000006">
    <property type="protein sequence ID" value="EPF80028.1"/>
    <property type="molecule type" value="Genomic_DNA"/>
</dbReference>
<evidence type="ECO:0000313" key="2">
    <source>
        <dbReference type="Proteomes" id="UP000014568"/>
    </source>
</evidence>
<dbReference type="AlphaFoldDB" id="S3NNR1"/>
<proteinExistence type="predicted"/>
<protein>
    <recommendedName>
        <fullName evidence="3">Helix-turn-helix domain-containing protein</fullName>
    </recommendedName>
</protein>
<dbReference type="RefSeq" id="WP_016655346.1">
    <property type="nucleotide sequence ID" value="NZ_KE340351.1"/>
</dbReference>
<gene>
    <name evidence="1" type="ORF">F945_00923</name>
</gene>
<name>S3NNR1_9GAMM</name>
<keyword evidence="2" id="KW-1185">Reference proteome</keyword>
<dbReference type="eggNOG" id="ENOG5031RXB">
    <property type="taxonomic scope" value="Bacteria"/>
</dbReference>
<organism evidence="1 2">
    <name type="scientific">Acinetobacter rudis CIP 110305</name>
    <dbReference type="NCBI Taxonomy" id="421052"/>
    <lineage>
        <taxon>Bacteria</taxon>
        <taxon>Pseudomonadati</taxon>
        <taxon>Pseudomonadota</taxon>
        <taxon>Gammaproteobacteria</taxon>
        <taxon>Moraxellales</taxon>
        <taxon>Moraxellaceae</taxon>
        <taxon>Acinetobacter</taxon>
    </lineage>
</organism>
<reference evidence="1 2" key="1">
    <citation type="submission" date="2013-06" db="EMBL/GenBank/DDBJ databases">
        <title>The Genome Sequence of Acinetobacter rudis CIP 110305.</title>
        <authorList>
            <consortium name="The Broad Institute Genome Sequencing Platform"/>
            <consortium name="The Broad Institute Genome Sequencing Center for Infectious Disease"/>
            <person name="Cerqueira G."/>
            <person name="Feldgarden M."/>
            <person name="Courvalin P."/>
            <person name="Perichon B."/>
            <person name="Grillot-Courvalin C."/>
            <person name="Clermont D."/>
            <person name="Rocha E."/>
            <person name="Yoon E.-J."/>
            <person name="Nemec A."/>
            <person name="Young S.K."/>
            <person name="Zeng Q."/>
            <person name="Gargeya S."/>
            <person name="Fitzgerald M."/>
            <person name="Abouelleil A."/>
            <person name="Alvarado L."/>
            <person name="Berlin A.M."/>
            <person name="Chapman S.B."/>
            <person name="Dewar J."/>
            <person name="Goldberg J."/>
            <person name="Griggs A."/>
            <person name="Gujja S."/>
            <person name="Hansen M."/>
            <person name="Howarth C."/>
            <person name="Imamovic A."/>
            <person name="Larimer J."/>
            <person name="McCowan C."/>
            <person name="Murphy C."/>
            <person name="Pearson M."/>
            <person name="Priest M."/>
            <person name="Roberts A."/>
            <person name="Saif S."/>
            <person name="Shea T."/>
            <person name="Sykes S."/>
            <person name="Wortman J."/>
            <person name="Nusbaum C."/>
            <person name="Birren B."/>
        </authorList>
    </citation>
    <scope>NUCLEOTIDE SEQUENCE [LARGE SCALE GENOMIC DNA]</scope>
    <source>
        <strain evidence="1 2">CIP 110305</strain>
    </source>
</reference>
<dbReference type="OrthoDB" id="6712814at2"/>
<sequence length="73" mass="8422">MNFAIDLTNTERRISTAEFALRMNISEKELYGRIKDGRIREPAKDGRKNYWLNSYVLMCITSTDENGQADMSA</sequence>
<accession>S3NNR1</accession>
<evidence type="ECO:0000313" key="1">
    <source>
        <dbReference type="EMBL" id="EPF80028.1"/>
    </source>
</evidence>
<dbReference type="Proteomes" id="UP000014568">
    <property type="component" value="Unassembled WGS sequence"/>
</dbReference>
<dbReference type="PATRIC" id="fig|421052.3.peg.910"/>